<dbReference type="GO" id="GO:0003887">
    <property type="term" value="F:DNA-directed DNA polymerase activity"/>
    <property type="evidence" value="ECO:0007669"/>
    <property type="project" value="UniProtKB-KW"/>
</dbReference>
<dbReference type="Gene3D" id="1.10.150.870">
    <property type="match status" value="1"/>
</dbReference>
<evidence type="ECO:0000256" key="3">
    <source>
        <dbReference type="ARBA" id="ARBA00022695"/>
    </source>
</evidence>
<evidence type="ECO:0000259" key="9">
    <source>
        <dbReference type="Pfam" id="PF17657"/>
    </source>
</evidence>
<dbReference type="EMBL" id="RRYP01029771">
    <property type="protein sequence ID" value="TNV71489.1"/>
    <property type="molecule type" value="Genomic_DNA"/>
</dbReference>
<comment type="caution">
    <text evidence="10">The sequence shown here is derived from an EMBL/GenBank/DDBJ whole genome shotgun (WGS) entry which is preliminary data.</text>
</comment>
<dbReference type="Pfam" id="PF07733">
    <property type="entry name" value="DNA_pol3_alpha"/>
    <property type="match status" value="1"/>
</dbReference>
<keyword evidence="11" id="KW-1185">Reference proteome</keyword>
<comment type="catalytic activity">
    <reaction evidence="6">
        <text>DNA(n) + a 2'-deoxyribonucleoside 5'-triphosphate = DNA(n+1) + diphosphate</text>
        <dbReference type="Rhea" id="RHEA:22508"/>
        <dbReference type="Rhea" id="RHEA-COMP:17339"/>
        <dbReference type="Rhea" id="RHEA-COMP:17340"/>
        <dbReference type="ChEBI" id="CHEBI:33019"/>
        <dbReference type="ChEBI" id="CHEBI:61560"/>
        <dbReference type="ChEBI" id="CHEBI:173112"/>
        <dbReference type="EC" id="2.7.7.7"/>
    </reaction>
</comment>
<evidence type="ECO:0000256" key="4">
    <source>
        <dbReference type="ARBA" id="ARBA00022705"/>
    </source>
</evidence>
<keyword evidence="5" id="KW-0239">DNA-directed DNA polymerase</keyword>
<feature type="domain" description="DNA polymerase III alpha subunit finger" evidence="9">
    <location>
        <begin position="398"/>
        <end position="566"/>
    </location>
</feature>
<evidence type="ECO:0000256" key="1">
    <source>
        <dbReference type="ARBA" id="ARBA00012417"/>
    </source>
</evidence>
<dbReference type="InterPro" id="IPR004805">
    <property type="entry name" value="DnaE2/DnaE/PolC"/>
</dbReference>
<gene>
    <name evidence="10" type="ORF">FGO68_gene17142</name>
</gene>
<dbReference type="PANTHER" id="PTHR32294">
    <property type="entry name" value="DNA POLYMERASE III SUBUNIT ALPHA"/>
    <property type="match status" value="1"/>
</dbReference>
<feature type="domain" description="DNA polymerase helix-hairpin-helix motif" evidence="8">
    <location>
        <begin position="641"/>
        <end position="723"/>
    </location>
</feature>
<dbReference type="InterPro" id="IPR029460">
    <property type="entry name" value="DNAPol_HHH"/>
</dbReference>
<dbReference type="Proteomes" id="UP000785679">
    <property type="component" value="Unassembled WGS sequence"/>
</dbReference>
<evidence type="ECO:0000259" key="7">
    <source>
        <dbReference type="Pfam" id="PF07733"/>
    </source>
</evidence>
<evidence type="ECO:0000256" key="5">
    <source>
        <dbReference type="ARBA" id="ARBA00022932"/>
    </source>
</evidence>
<feature type="domain" description="Bacterial DNA polymerase III alpha subunit NTPase" evidence="7">
    <location>
        <begin position="158"/>
        <end position="393"/>
    </location>
</feature>
<evidence type="ECO:0000313" key="11">
    <source>
        <dbReference type="Proteomes" id="UP000785679"/>
    </source>
</evidence>
<dbReference type="NCBIfam" id="TIGR00594">
    <property type="entry name" value="polc"/>
    <property type="match status" value="1"/>
</dbReference>
<keyword evidence="4" id="KW-0235">DNA replication</keyword>
<keyword evidence="2" id="KW-0808">Transferase</keyword>
<dbReference type="GO" id="GO:0008408">
    <property type="term" value="F:3'-5' exonuclease activity"/>
    <property type="evidence" value="ECO:0007669"/>
    <property type="project" value="InterPro"/>
</dbReference>
<name>A0A8J8NB93_HALGN</name>
<evidence type="ECO:0000256" key="6">
    <source>
        <dbReference type="ARBA" id="ARBA00049244"/>
    </source>
</evidence>
<proteinExistence type="predicted"/>
<keyword evidence="3" id="KW-0548">Nucleotidyltransferase</keyword>
<evidence type="ECO:0000259" key="8">
    <source>
        <dbReference type="Pfam" id="PF14579"/>
    </source>
</evidence>
<reference evidence="10" key="1">
    <citation type="submission" date="2019-06" db="EMBL/GenBank/DDBJ databases">
        <authorList>
            <person name="Zheng W."/>
        </authorList>
    </citation>
    <scope>NUCLEOTIDE SEQUENCE</scope>
    <source>
        <strain evidence="10">QDHG01</strain>
    </source>
</reference>
<dbReference type="Pfam" id="PF14579">
    <property type="entry name" value="HHH_6"/>
    <property type="match status" value="1"/>
</dbReference>
<dbReference type="GO" id="GO:0006260">
    <property type="term" value="P:DNA replication"/>
    <property type="evidence" value="ECO:0007669"/>
    <property type="project" value="UniProtKB-KW"/>
</dbReference>
<evidence type="ECO:0000256" key="2">
    <source>
        <dbReference type="ARBA" id="ARBA00022679"/>
    </source>
</evidence>
<dbReference type="EC" id="2.7.7.7" evidence="1"/>
<accession>A0A8J8NB93</accession>
<dbReference type="OrthoDB" id="448544at2759"/>
<dbReference type="AlphaFoldDB" id="A0A8J8NB93"/>
<dbReference type="InterPro" id="IPR040982">
    <property type="entry name" value="DNA_pol3_finger"/>
</dbReference>
<dbReference type="Gene3D" id="3.20.20.140">
    <property type="entry name" value="Metal-dependent hydrolases"/>
    <property type="match status" value="1"/>
</dbReference>
<evidence type="ECO:0000313" key="10">
    <source>
        <dbReference type="EMBL" id="TNV71489.1"/>
    </source>
</evidence>
<dbReference type="InterPro" id="IPR011708">
    <property type="entry name" value="DNA_pol3_alpha_NTPase_dom"/>
</dbReference>
<organism evidence="10 11">
    <name type="scientific">Halteria grandinella</name>
    <dbReference type="NCBI Taxonomy" id="5974"/>
    <lineage>
        <taxon>Eukaryota</taxon>
        <taxon>Sar</taxon>
        <taxon>Alveolata</taxon>
        <taxon>Ciliophora</taxon>
        <taxon>Intramacronucleata</taxon>
        <taxon>Spirotrichea</taxon>
        <taxon>Stichotrichia</taxon>
        <taxon>Sporadotrichida</taxon>
        <taxon>Halteriidae</taxon>
        <taxon>Halteria</taxon>
    </lineage>
</organism>
<sequence length="1097" mass="127823">MLTSYNCDKIDLPLQPELAYNFILYPLSNMPDNLQENEYVGIYEDELNLLIRPEYKKLLSKMVILCPITFSTKKEYNLHRILRAIDNNTLLSKLAEREVCRKSEYFRSVDSIRRIYRHYPEIIENTQKLLSKCSFEFAFSTPRNRKHYTGTKADDLKLLTRLAYAGLERRYGRNHEVATQRIEKELKVIDELNFSGYFLITWDIIRYSNSMGFMHVGRGSGANSIVAYCLGITDICPIELDLYFERFLNLNRKSPPDFDIDWSWQERDIILDYIFNRYGKEYVAFCGTNVEFKYRSIIREVGKAFGLPKEELDELSKNPERVFRDDIVKQVQKYGKLLEKFPNQRSMHSCGIIISEEPLTNFTALEMPPKGFPIVQWDMHVAEEIGFEKFDILSQRGLGTINDTVRLLEEKRGIKVNIKDTTISKDEVKCNEYLSQGRTIGCFYIESPAMRGLLRRLKCNNYKVLVAASSIIRPGVAQSGMMHEYIFRHNNPDKFEYFHPVFEKQLGDTYGIMVYQEDVIKIALHYGGVSAADGDILRRAMSGKGRSLSALQKVKDDFFASCRKQGHPEELSREIYRQIESFAGYSFCKAHSASYAVESYQSLYLKVYYPLEFMVSAINNMGGFYRTEVYVHEARMSGGVILNPCVNKSEYETTIYGEEIYLGLMLLEKVESKLAQLIPKERKANGEYRSMEDFIKRVPIGIETLQTLIFIGAFRFSGVPKNELLLKARILLGDFKPEKRFQTLFEEPIKEYKFPELKRNVFEDAFDEIEILSFPVSCTPFDLLQTKYRGTVMAKDLTEHHKKQVKMLAYLISRKHVPTKKGTMYFGTWIDVQGNYFDTAHFADCLEKYPFQGGGCYLLLGIVEVDFHFPTITITKMAKMPFIPDPRYSHDEEKKYEAQQRIREDVSMTFRAPYPQEHEIGLPRKRFQILLKKFQTNCSGDRLFRKTDRKWKITKLQKSQMIQQRSTTIELKALKKLSGILMPKTQILKLPLKNSPHKAEAILQSLPDLWEARVKFQKTGIRSLEHYIALGSIQRQLLAVVTVTVFWKNVNVGKMRLKRHTKTHCRKMSSEKMSVKFYQNNRMVSKRAMMRSKLSEI</sequence>
<protein>
    <recommendedName>
        <fullName evidence="1">DNA-directed DNA polymerase</fullName>
        <ecNumber evidence="1">2.7.7.7</ecNumber>
    </recommendedName>
</protein>
<dbReference type="Pfam" id="PF17657">
    <property type="entry name" value="DNA_pol3_finger"/>
    <property type="match status" value="1"/>
</dbReference>